<organism evidence="2 3">
    <name type="scientific">Ascobolus immersus RN42</name>
    <dbReference type="NCBI Taxonomy" id="1160509"/>
    <lineage>
        <taxon>Eukaryota</taxon>
        <taxon>Fungi</taxon>
        <taxon>Dikarya</taxon>
        <taxon>Ascomycota</taxon>
        <taxon>Pezizomycotina</taxon>
        <taxon>Pezizomycetes</taxon>
        <taxon>Pezizales</taxon>
        <taxon>Ascobolaceae</taxon>
        <taxon>Ascobolus</taxon>
    </lineage>
</organism>
<evidence type="ECO:0000313" key="2">
    <source>
        <dbReference type="EMBL" id="RPA74168.1"/>
    </source>
</evidence>
<dbReference type="AlphaFoldDB" id="A0A3N4HNV0"/>
<dbReference type="Proteomes" id="UP000275078">
    <property type="component" value="Unassembled WGS sequence"/>
</dbReference>
<feature type="region of interest" description="Disordered" evidence="1">
    <location>
        <begin position="333"/>
        <end position="400"/>
    </location>
</feature>
<feature type="compositionally biased region" description="Basic and acidic residues" evidence="1">
    <location>
        <begin position="333"/>
        <end position="380"/>
    </location>
</feature>
<sequence length="400" mass="43614">MPRKVLLLIFVHGFKGDNDTFAEFPGYLRDLLRPSIPDDVKIRPLIYPQYETSGELSTCVSAFERWFLGKLTDAEMSTGCGMGSAAAVLIGHSMGGILLADTIIQLGATSQGRVLGLMAFDTPYLGLNPKMVSNTVEGKWQQVSKAVSMIQGWTGGGNGNATSTTVTRTTTTTTQINTGGGWLKWAAGAGGLAAVAAAATVAYTQRSAISGGVGWAGAHLKFVGVLFQTENLTRRMLRLRRFQPNFANFYTVVNADPQQRKEGESTFCRLPVDRIGDKEGWHPAFNRITDSEINAHVGLFLPRSNSDYWGMAVRARNLSKSWVIPWTGERYDASEGAKKKEEEGVEESAKRAESRAERRARKENAEGRDTRPKPWDDPKMKAPPAPPAPHVAEPAGVGRR</sequence>
<dbReference type="InterPro" id="IPR029058">
    <property type="entry name" value="AB_hydrolase_fold"/>
</dbReference>
<dbReference type="SUPFAM" id="SSF53474">
    <property type="entry name" value="alpha/beta-Hydrolases"/>
    <property type="match status" value="1"/>
</dbReference>
<dbReference type="PANTHER" id="PTHR47842">
    <property type="entry name" value="EXPRESSED PROTEIN"/>
    <property type="match status" value="1"/>
</dbReference>
<dbReference type="STRING" id="1160509.A0A3N4HNV0"/>
<feature type="compositionally biased region" description="Low complexity" evidence="1">
    <location>
        <begin position="390"/>
        <end position="400"/>
    </location>
</feature>
<protein>
    <recommendedName>
        <fullName evidence="4">DUF676 domain-containing protein</fullName>
    </recommendedName>
</protein>
<reference evidence="2 3" key="1">
    <citation type="journal article" date="2018" name="Nat. Ecol. Evol.">
        <title>Pezizomycetes genomes reveal the molecular basis of ectomycorrhizal truffle lifestyle.</title>
        <authorList>
            <person name="Murat C."/>
            <person name="Payen T."/>
            <person name="Noel B."/>
            <person name="Kuo A."/>
            <person name="Morin E."/>
            <person name="Chen J."/>
            <person name="Kohler A."/>
            <person name="Krizsan K."/>
            <person name="Balestrini R."/>
            <person name="Da Silva C."/>
            <person name="Montanini B."/>
            <person name="Hainaut M."/>
            <person name="Levati E."/>
            <person name="Barry K.W."/>
            <person name="Belfiori B."/>
            <person name="Cichocki N."/>
            <person name="Clum A."/>
            <person name="Dockter R.B."/>
            <person name="Fauchery L."/>
            <person name="Guy J."/>
            <person name="Iotti M."/>
            <person name="Le Tacon F."/>
            <person name="Lindquist E.A."/>
            <person name="Lipzen A."/>
            <person name="Malagnac F."/>
            <person name="Mello A."/>
            <person name="Molinier V."/>
            <person name="Miyauchi S."/>
            <person name="Poulain J."/>
            <person name="Riccioni C."/>
            <person name="Rubini A."/>
            <person name="Sitrit Y."/>
            <person name="Splivallo R."/>
            <person name="Traeger S."/>
            <person name="Wang M."/>
            <person name="Zifcakova L."/>
            <person name="Wipf D."/>
            <person name="Zambonelli A."/>
            <person name="Paolocci F."/>
            <person name="Nowrousian M."/>
            <person name="Ottonello S."/>
            <person name="Baldrian P."/>
            <person name="Spatafora J.W."/>
            <person name="Henrissat B."/>
            <person name="Nagy L.G."/>
            <person name="Aury J.M."/>
            <person name="Wincker P."/>
            <person name="Grigoriev I.V."/>
            <person name="Bonfante P."/>
            <person name="Martin F.M."/>
        </authorList>
    </citation>
    <scope>NUCLEOTIDE SEQUENCE [LARGE SCALE GENOMIC DNA]</scope>
    <source>
        <strain evidence="2 3">RN42</strain>
    </source>
</reference>
<keyword evidence="3" id="KW-1185">Reference proteome</keyword>
<gene>
    <name evidence="2" type="ORF">BJ508DRAFT_418743</name>
</gene>
<dbReference type="PANTHER" id="PTHR47842:SF1">
    <property type="entry name" value="DUF676 DOMAIN-CONTAINING PROTEIN"/>
    <property type="match status" value="1"/>
</dbReference>
<evidence type="ECO:0000256" key="1">
    <source>
        <dbReference type="SAM" id="MobiDB-lite"/>
    </source>
</evidence>
<dbReference type="Gene3D" id="3.40.50.1820">
    <property type="entry name" value="alpha/beta hydrolase"/>
    <property type="match status" value="1"/>
</dbReference>
<proteinExistence type="predicted"/>
<name>A0A3N4HNV0_ASCIM</name>
<dbReference type="OrthoDB" id="442243at2759"/>
<accession>A0A3N4HNV0</accession>
<dbReference type="EMBL" id="ML119798">
    <property type="protein sequence ID" value="RPA74168.1"/>
    <property type="molecule type" value="Genomic_DNA"/>
</dbReference>
<evidence type="ECO:0000313" key="3">
    <source>
        <dbReference type="Proteomes" id="UP000275078"/>
    </source>
</evidence>
<evidence type="ECO:0008006" key="4">
    <source>
        <dbReference type="Google" id="ProtNLM"/>
    </source>
</evidence>